<dbReference type="AlphaFoldDB" id="A0A1X7I6J7"/>
<dbReference type="InterPro" id="IPR003961">
    <property type="entry name" value="FN3_dom"/>
</dbReference>
<evidence type="ECO:0000313" key="2">
    <source>
        <dbReference type="EMBL" id="SMG09514.1"/>
    </source>
</evidence>
<dbReference type="InterPro" id="IPR036116">
    <property type="entry name" value="FN3_sf"/>
</dbReference>
<dbReference type="Gene3D" id="2.60.40.10">
    <property type="entry name" value="Immunoglobulins"/>
    <property type="match status" value="4"/>
</dbReference>
<reference evidence="3" key="1">
    <citation type="submission" date="2017-04" db="EMBL/GenBank/DDBJ databases">
        <authorList>
            <person name="Varghese N."/>
            <person name="Submissions S."/>
        </authorList>
    </citation>
    <scope>NUCLEOTIDE SEQUENCE [LARGE SCALE GENOMIC DNA]</scope>
    <source>
        <strain evidence="3">DSM 4125</strain>
    </source>
</reference>
<protein>
    <recommendedName>
        <fullName evidence="1">Fibronectin type-III domain-containing protein</fullName>
    </recommendedName>
</protein>
<dbReference type="PROSITE" id="PS50853">
    <property type="entry name" value="FN3"/>
    <property type="match status" value="1"/>
</dbReference>
<keyword evidence="3" id="KW-1185">Reference proteome</keyword>
<gene>
    <name evidence="2" type="ORF">SAMN05661096_00224</name>
</gene>
<dbReference type="SMART" id="SM00060">
    <property type="entry name" value="FN3"/>
    <property type="match status" value="3"/>
</dbReference>
<feature type="domain" description="Fibronectin type-III" evidence="1">
    <location>
        <begin position="501"/>
        <end position="594"/>
    </location>
</feature>
<evidence type="ECO:0000259" key="1">
    <source>
        <dbReference type="PROSITE" id="PS50853"/>
    </source>
</evidence>
<accession>A0A1X7I6J7</accession>
<dbReference type="InterPro" id="IPR013783">
    <property type="entry name" value="Ig-like_fold"/>
</dbReference>
<organism evidence="2 3">
    <name type="scientific">Marivirga sericea</name>
    <dbReference type="NCBI Taxonomy" id="1028"/>
    <lineage>
        <taxon>Bacteria</taxon>
        <taxon>Pseudomonadati</taxon>
        <taxon>Bacteroidota</taxon>
        <taxon>Cytophagia</taxon>
        <taxon>Cytophagales</taxon>
        <taxon>Marivirgaceae</taxon>
        <taxon>Marivirga</taxon>
    </lineage>
</organism>
<dbReference type="SUPFAM" id="SSF49265">
    <property type="entry name" value="Fibronectin type III"/>
    <property type="match status" value="2"/>
</dbReference>
<dbReference type="EMBL" id="FXAW01000001">
    <property type="protein sequence ID" value="SMG09514.1"/>
    <property type="molecule type" value="Genomic_DNA"/>
</dbReference>
<sequence>MNKILKIVCLGLILIIVPDIVFSQQKSGIALISQAKKDKILLRWAPKDANSWEMANKYGYTLERYIILRDSAILSSPEKKVIGDFSPAPLQDWETKIDENDYIAVSAQAIYGETFELTEDYSNDIMQIVNKTKEQMQRFSFALFAADQSFEAAQLSGLGYIDTDVKENEKYLYKVFANIPEEILVLDSGLTYLSIADYAPLTPIDDVSITIAEGLATIKWNQAQYESIYNSFIVERSADAGASYQSVSKRPIINSFNGKTQSKYAIKTDSVADGKEYTYRVRGRTAFGEISPASKVVKGTSYSTAAININFSDVNILEGNRVQLAWEFKTEWEDQINGFHILRGGASDGDFTKINTEILGPDYRSYVDEEASLTNYYKVEVESENGVKRSFPYLVQLEDSIPPAVPKNIKYVIATSGEVFLSWDSNSEADFLGYRVYQSNFRNSEFAEITPSPITTNKFTTSISINNLTDSIYFRLKSVDNRYNASQFSAIRGIGKPDLIAPTQPLIQNFKVRGNIVEIEWQASSSSDVKKYKLYSRMEGESEWENVLIENASATKLDFKLQGEKEYELRITALDENNNESVSSRSIKVKAEQLLKEGVENLRYAIDNKDRSITLAWDYNQEDVIGYKIYKNSNESGFSLLSFISSDQMTFTDSKISFNEKLSYAILPLLNSKNIGTIKEIDIQF</sequence>
<dbReference type="STRING" id="1028.SAMN05661096_00224"/>
<proteinExistence type="predicted"/>
<name>A0A1X7I6J7_9BACT</name>
<dbReference type="CDD" id="cd00063">
    <property type="entry name" value="FN3"/>
    <property type="match status" value="2"/>
</dbReference>
<dbReference type="OrthoDB" id="923194at2"/>
<dbReference type="Proteomes" id="UP000193804">
    <property type="component" value="Unassembled WGS sequence"/>
</dbReference>
<evidence type="ECO:0000313" key="3">
    <source>
        <dbReference type="Proteomes" id="UP000193804"/>
    </source>
</evidence>
<dbReference type="RefSeq" id="WP_085515244.1">
    <property type="nucleotide sequence ID" value="NZ_FXAW01000001.1"/>
</dbReference>